<dbReference type="InterPro" id="IPR058626">
    <property type="entry name" value="MdtA-like_b-barrel"/>
</dbReference>
<dbReference type="Gene3D" id="1.10.287.470">
    <property type="entry name" value="Helix hairpin bin"/>
    <property type="match status" value="1"/>
</dbReference>
<feature type="domain" description="Multidrug resistance protein MdtA-like barrel-sandwich hybrid" evidence="6">
    <location>
        <begin position="80"/>
        <end position="215"/>
    </location>
</feature>
<dbReference type="GO" id="GO:0022857">
    <property type="term" value="F:transmembrane transporter activity"/>
    <property type="evidence" value="ECO:0007669"/>
    <property type="project" value="InterPro"/>
</dbReference>
<evidence type="ECO:0000259" key="6">
    <source>
        <dbReference type="Pfam" id="PF25917"/>
    </source>
</evidence>
<keyword evidence="4" id="KW-0812">Transmembrane</keyword>
<gene>
    <name evidence="8" type="primary">bepF_3</name>
    <name evidence="9" type="synonym">bepF_2</name>
    <name evidence="9" type="ORF">DPBNPPHM_02067</name>
    <name evidence="8" type="ORF">DPBNPPHM_03487</name>
</gene>
<dbReference type="InterPro" id="IPR058624">
    <property type="entry name" value="MdtA-like_HH"/>
</dbReference>
<dbReference type="Proteomes" id="UP000434580">
    <property type="component" value="Unassembled WGS sequence"/>
</dbReference>
<dbReference type="NCBIfam" id="TIGR01730">
    <property type="entry name" value="RND_mfp"/>
    <property type="match status" value="1"/>
</dbReference>
<dbReference type="SUPFAM" id="SSF111369">
    <property type="entry name" value="HlyD-like secretion proteins"/>
    <property type="match status" value="1"/>
</dbReference>
<feature type="transmembrane region" description="Helical" evidence="4">
    <location>
        <begin position="21"/>
        <end position="40"/>
    </location>
</feature>
<dbReference type="EMBL" id="CACSII010000018">
    <property type="protein sequence ID" value="CAA0116365.1"/>
    <property type="molecule type" value="Genomic_DNA"/>
</dbReference>
<dbReference type="InterPro" id="IPR058625">
    <property type="entry name" value="MdtA-like_BSH"/>
</dbReference>
<keyword evidence="4" id="KW-0472">Membrane</keyword>
<dbReference type="GO" id="GO:0005886">
    <property type="term" value="C:plasma membrane"/>
    <property type="evidence" value="ECO:0007669"/>
    <property type="project" value="TreeGrafter"/>
</dbReference>
<feature type="coiled-coil region" evidence="3">
    <location>
        <begin position="115"/>
        <end position="147"/>
    </location>
</feature>
<dbReference type="Pfam" id="PF25917">
    <property type="entry name" value="BSH_RND"/>
    <property type="match status" value="1"/>
</dbReference>
<dbReference type="EMBL" id="CACSII010000005">
    <property type="protein sequence ID" value="CAA0097089.1"/>
    <property type="molecule type" value="Genomic_DNA"/>
</dbReference>
<dbReference type="GO" id="GO:0030313">
    <property type="term" value="C:cell envelope"/>
    <property type="evidence" value="ECO:0007669"/>
    <property type="project" value="UniProtKB-SubCell"/>
</dbReference>
<keyword evidence="4" id="KW-1133">Transmembrane helix</keyword>
<dbReference type="InterPro" id="IPR006143">
    <property type="entry name" value="RND_pump_MFP"/>
</dbReference>
<evidence type="ECO:0000256" key="1">
    <source>
        <dbReference type="ARBA" id="ARBA00004519"/>
    </source>
</evidence>
<reference evidence="8 10" key="1">
    <citation type="submission" date="2019-11" db="EMBL/GenBank/DDBJ databases">
        <authorList>
            <person name="Holert J."/>
        </authorList>
    </citation>
    <scope>NUCLEOTIDE SEQUENCE [LARGE SCALE GENOMIC DNA]</scope>
    <source>
        <strain evidence="8">BC5_2</strain>
    </source>
</reference>
<evidence type="ECO:0000313" key="9">
    <source>
        <dbReference type="EMBL" id="CAA0116365.1"/>
    </source>
</evidence>
<feature type="domain" description="Multidrug resistance protein MdtA-like alpha-helical hairpin" evidence="5">
    <location>
        <begin position="121"/>
        <end position="189"/>
    </location>
</feature>
<evidence type="ECO:0000313" key="8">
    <source>
        <dbReference type="EMBL" id="CAA0097089.1"/>
    </source>
</evidence>
<evidence type="ECO:0000256" key="2">
    <source>
        <dbReference type="ARBA" id="ARBA00009477"/>
    </source>
</evidence>
<dbReference type="PANTHER" id="PTHR30158">
    <property type="entry name" value="ACRA/E-RELATED COMPONENT OF DRUG EFFLUX TRANSPORTER"/>
    <property type="match status" value="1"/>
</dbReference>
<name>A0A5S9P1F5_9GAMM</name>
<dbReference type="Pfam" id="PF25944">
    <property type="entry name" value="Beta-barrel_RND"/>
    <property type="match status" value="1"/>
</dbReference>
<sequence length="446" mass="49768">MKLFRCRNQYRHNRHGLDRSLSSTLTILFSTSLTALTLFGCSQQENAHRKQAPTLEIMKPVSMKMPDQLFFSAYADAFESVDIVARTRGFISDVCFQDGQYVKKDQLLYRIEQIISQAESEQAQAEVQIARAEVAESRIELKRYQRLVKAKAASQDQLDQATLNFRTAVGDLDNAKARLKRYRQDLIYTDIRAPFSGRMSKTSYYPGQLVGESNSDADTQLSSIKQLNPLYVYFNVPSTHLQTVLRAQNTEKLPSASKDLIETSHVQFTTIGKHPVEQHGTLDFIDIGVNPSSGTISARATIANPNHLIYPGQSGHLILTLGHARDVLMLPSAIIKLDQLGSYVYTLNNGSVKRINVERQATYGPWTQVTGIQSDQNIVTNYLDIVKPGQQLNSKTIQVSPGPEPNTLFDDAEVMVTVPAHEKPRVLQAPDTTIKPDNLSNACQQG</sequence>
<dbReference type="OrthoDB" id="5730196at2"/>
<evidence type="ECO:0000256" key="3">
    <source>
        <dbReference type="SAM" id="Coils"/>
    </source>
</evidence>
<dbReference type="AlphaFoldDB" id="A0A5S9P1F5"/>
<accession>A0A5S9P1F5</accession>
<feature type="domain" description="Multidrug resistance protein MdtA-like beta-barrel" evidence="7">
    <location>
        <begin position="229"/>
        <end position="316"/>
    </location>
</feature>
<evidence type="ECO:0000259" key="7">
    <source>
        <dbReference type="Pfam" id="PF25944"/>
    </source>
</evidence>
<protein>
    <submittedName>
        <fullName evidence="8">Efflux pump periplasmic linker BepF</fullName>
    </submittedName>
</protein>
<evidence type="ECO:0000256" key="4">
    <source>
        <dbReference type="SAM" id="Phobius"/>
    </source>
</evidence>
<evidence type="ECO:0000259" key="5">
    <source>
        <dbReference type="Pfam" id="PF25876"/>
    </source>
</evidence>
<proteinExistence type="inferred from homology"/>
<comment type="similarity">
    <text evidence="2">Belongs to the membrane fusion protein (MFP) (TC 8.A.1) family.</text>
</comment>
<keyword evidence="3" id="KW-0175">Coiled coil</keyword>
<dbReference type="Pfam" id="PF25876">
    <property type="entry name" value="HH_MFP_RND"/>
    <property type="match status" value="1"/>
</dbReference>
<comment type="subcellular location">
    <subcellularLocation>
        <location evidence="1">Cell inner membrane</location>
        <topology evidence="1">Lipid-anchor</topology>
    </subcellularLocation>
</comment>
<dbReference type="Gene3D" id="2.40.30.170">
    <property type="match status" value="1"/>
</dbReference>
<organism evidence="8 10">
    <name type="scientific">BD1-7 clade bacterium</name>
    <dbReference type="NCBI Taxonomy" id="2029982"/>
    <lineage>
        <taxon>Bacteria</taxon>
        <taxon>Pseudomonadati</taxon>
        <taxon>Pseudomonadota</taxon>
        <taxon>Gammaproteobacteria</taxon>
        <taxon>Cellvibrionales</taxon>
        <taxon>Spongiibacteraceae</taxon>
        <taxon>BD1-7 clade</taxon>
    </lineage>
</organism>
<dbReference type="Gene3D" id="2.40.420.20">
    <property type="match status" value="1"/>
</dbReference>
<evidence type="ECO:0000313" key="10">
    <source>
        <dbReference type="Proteomes" id="UP000434580"/>
    </source>
</evidence>
<dbReference type="Gene3D" id="2.40.50.100">
    <property type="match status" value="1"/>
</dbReference>
<dbReference type="GO" id="GO:0046677">
    <property type="term" value="P:response to antibiotic"/>
    <property type="evidence" value="ECO:0007669"/>
    <property type="project" value="TreeGrafter"/>
</dbReference>